<feature type="region of interest" description="Disordered" evidence="2">
    <location>
        <begin position="418"/>
        <end position="437"/>
    </location>
</feature>
<dbReference type="EMBL" id="JBJQND010000016">
    <property type="protein sequence ID" value="KAL3848133.1"/>
    <property type="molecule type" value="Genomic_DNA"/>
</dbReference>
<gene>
    <name evidence="5" type="ORF">ACJMK2_019010</name>
</gene>
<dbReference type="SUPFAM" id="SSF103473">
    <property type="entry name" value="MFS general substrate transporter"/>
    <property type="match status" value="1"/>
</dbReference>
<evidence type="ECO:0000256" key="1">
    <source>
        <dbReference type="ARBA" id="ARBA00004141"/>
    </source>
</evidence>
<dbReference type="InterPro" id="IPR011701">
    <property type="entry name" value="MFS"/>
</dbReference>
<dbReference type="Pfam" id="PF07690">
    <property type="entry name" value="MFS_1"/>
    <property type="match status" value="1"/>
</dbReference>
<feature type="transmembrane region" description="Helical" evidence="3">
    <location>
        <begin position="302"/>
        <end position="321"/>
    </location>
</feature>
<keyword evidence="6" id="KW-1185">Reference proteome</keyword>
<dbReference type="PANTHER" id="PTHR11360:SF284">
    <property type="entry name" value="EG:103B4.3 PROTEIN-RELATED"/>
    <property type="match status" value="1"/>
</dbReference>
<dbReference type="AlphaFoldDB" id="A0ABD3UJ50"/>
<keyword evidence="3" id="KW-0472">Membrane</keyword>
<dbReference type="PROSITE" id="PS50850">
    <property type="entry name" value="MFS"/>
    <property type="match status" value="1"/>
</dbReference>
<keyword evidence="3" id="KW-1133">Transmembrane helix</keyword>
<dbReference type="Gene3D" id="1.20.1250.20">
    <property type="entry name" value="MFS general substrate transporter like domains"/>
    <property type="match status" value="1"/>
</dbReference>
<feature type="transmembrane region" description="Helical" evidence="3">
    <location>
        <begin position="388"/>
        <end position="411"/>
    </location>
</feature>
<feature type="domain" description="Major facilitator superfamily (MFS) profile" evidence="4">
    <location>
        <begin position="17"/>
        <end position="414"/>
    </location>
</feature>
<feature type="transmembrane region" description="Helical" evidence="3">
    <location>
        <begin position="53"/>
        <end position="75"/>
    </location>
</feature>
<dbReference type="InterPro" id="IPR020846">
    <property type="entry name" value="MFS_dom"/>
</dbReference>
<evidence type="ECO:0000313" key="5">
    <source>
        <dbReference type="EMBL" id="KAL3848133.1"/>
    </source>
</evidence>
<dbReference type="Proteomes" id="UP001634394">
    <property type="component" value="Unassembled WGS sequence"/>
</dbReference>
<feature type="transmembrane region" description="Helical" evidence="3">
    <location>
        <begin position="140"/>
        <end position="164"/>
    </location>
</feature>
<reference evidence="5 6" key="1">
    <citation type="submission" date="2024-11" db="EMBL/GenBank/DDBJ databases">
        <title>Chromosome-level genome assembly of the freshwater bivalve Anodonta woodiana.</title>
        <authorList>
            <person name="Chen X."/>
        </authorList>
    </citation>
    <scope>NUCLEOTIDE SEQUENCE [LARGE SCALE GENOMIC DNA]</scope>
    <source>
        <strain evidence="5">MN2024</strain>
        <tissue evidence="5">Gills</tissue>
    </source>
</reference>
<dbReference type="PANTHER" id="PTHR11360">
    <property type="entry name" value="MONOCARBOXYLATE TRANSPORTER"/>
    <property type="match status" value="1"/>
</dbReference>
<feature type="transmembrane region" description="Helical" evidence="3">
    <location>
        <begin position="233"/>
        <end position="254"/>
    </location>
</feature>
<name>A0ABD3UJ50_SINWO</name>
<feature type="transmembrane region" description="Helical" evidence="3">
    <location>
        <begin position="360"/>
        <end position="382"/>
    </location>
</feature>
<protein>
    <recommendedName>
        <fullName evidence="4">Major facilitator superfamily (MFS) profile domain-containing protein</fullName>
    </recommendedName>
</protein>
<keyword evidence="3" id="KW-0812">Transmembrane</keyword>
<evidence type="ECO:0000256" key="3">
    <source>
        <dbReference type="SAM" id="Phobius"/>
    </source>
</evidence>
<feature type="transmembrane region" description="Helical" evidence="3">
    <location>
        <begin position="170"/>
        <end position="190"/>
    </location>
</feature>
<comment type="subcellular location">
    <subcellularLocation>
        <location evidence="1">Membrane</location>
        <topology evidence="1">Multi-pass membrane protein</topology>
    </subcellularLocation>
</comment>
<feature type="transmembrane region" description="Helical" evidence="3">
    <location>
        <begin position="82"/>
        <end position="101"/>
    </location>
</feature>
<dbReference type="InterPro" id="IPR050327">
    <property type="entry name" value="Proton-linked_MCT"/>
</dbReference>
<dbReference type="InterPro" id="IPR036259">
    <property type="entry name" value="MFS_trans_sf"/>
</dbReference>
<dbReference type="GO" id="GO:0016020">
    <property type="term" value="C:membrane"/>
    <property type="evidence" value="ECO:0007669"/>
    <property type="project" value="UniProtKB-SubCell"/>
</dbReference>
<feature type="transmembrane region" description="Helical" evidence="3">
    <location>
        <begin position="12"/>
        <end position="41"/>
    </location>
</feature>
<proteinExistence type="predicted"/>
<feature type="transmembrane region" description="Helical" evidence="3">
    <location>
        <begin position="107"/>
        <end position="133"/>
    </location>
</feature>
<organism evidence="5 6">
    <name type="scientific">Sinanodonta woodiana</name>
    <name type="common">Chinese pond mussel</name>
    <name type="synonym">Anodonta woodiana</name>
    <dbReference type="NCBI Taxonomy" id="1069815"/>
    <lineage>
        <taxon>Eukaryota</taxon>
        <taxon>Metazoa</taxon>
        <taxon>Spiralia</taxon>
        <taxon>Lophotrochozoa</taxon>
        <taxon>Mollusca</taxon>
        <taxon>Bivalvia</taxon>
        <taxon>Autobranchia</taxon>
        <taxon>Heteroconchia</taxon>
        <taxon>Palaeoheterodonta</taxon>
        <taxon>Unionida</taxon>
        <taxon>Unionoidea</taxon>
        <taxon>Unionidae</taxon>
        <taxon>Unioninae</taxon>
        <taxon>Sinanodonta</taxon>
    </lineage>
</organism>
<comment type="caution">
    <text evidence="5">The sequence shown here is derived from an EMBL/GenBank/DDBJ whole genome shotgun (WGS) entry which is preliminary data.</text>
</comment>
<feature type="transmembrane region" description="Helical" evidence="3">
    <location>
        <begin position="327"/>
        <end position="353"/>
    </location>
</feature>
<sequence>MIWRHKDDIDGGWAWLVLIAVYGGIFVISTSTFMGGIMYLALQDRFQDDEAKVALVGGLNTGLLSLFGPLASVVISTFSCRTSLMISGILTTSAYLSSAYVRSIGVLIVTYGIVGGIGNAFACSSFPVVLGCYFEKRRNLMISLSVAFVGVGMFAASPLASFILDVYGMSGALLILGALNAHLCVVGMICHPSRLERDLKVQTLKRRQGSAKVKWITALKRHINLDLLRNTKFMIFLCSSSTWNLTLSVCFLHLPNYLYLHGASEGNINSVMELFSIANTAGRILGASIVDKSGLDAMTIHLGTMGVGGLVAVLFPIYASLTGAEKAFAVLVGLYTGCPNAIMTPILISLVGVDRLSQAFGLASFFCGIGYSLGPPIAGLLLQHTKSYTWSFTLAGTAMLMGSLLGMVSSWTGSGSKEISRLPNTEDESTDEGHNNVAHIDPSPINVTYEA</sequence>
<evidence type="ECO:0000313" key="6">
    <source>
        <dbReference type="Proteomes" id="UP001634394"/>
    </source>
</evidence>
<evidence type="ECO:0000256" key="2">
    <source>
        <dbReference type="SAM" id="MobiDB-lite"/>
    </source>
</evidence>
<evidence type="ECO:0000259" key="4">
    <source>
        <dbReference type="PROSITE" id="PS50850"/>
    </source>
</evidence>
<accession>A0ABD3UJ50</accession>